<reference evidence="9 10" key="1">
    <citation type="submission" date="2014-04" db="EMBL/GenBank/DDBJ databases">
        <title>Draft genome sequence of Bacillus azotoformans MEV2011, a (co-) denitrifying strain unable to grow in the presence of oxygen.</title>
        <authorList>
            <person name="Nielsen M."/>
            <person name="Schreiber L."/>
            <person name="Finster K."/>
            <person name="Schramm A."/>
        </authorList>
    </citation>
    <scope>NUCLEOTIDE SEQUENCE [LARGE SCALE GENOMIC DNA]</scope>
    <source>
        <strain evidence="9 10">MEV2011</strain>
    </source>
</reference>
<evidence type="ECO:0000256" key="5">
    <source>
        <dbReference type="ARBA" id="ARBA00022989"/>
    </source>
</evidence>
<evidence type="ECO:0000256" key="4">
    <source>
        <dbReference type="ARBA" id="ARBA00022692"/>
    </source>
</evidence>
<dbReference type="CDD" id="cd06261">
    <property type="entry name" value="TM_PBP2"/>
    <property type="match status" value="1"/>
</dbReference>
<evidence type="ECO:0000259" key="8">
    <source>
        <dbReference type="PROSITE" id="PS50928"/>
    </source>
</evidence>
<dbReference type="EMBL" id="JJRY01000016">
    <property type="protein sequence ID" value="KEF37290.1"/>
    <property type="molecule type" value="Genomic_DNA"/>
</dbReference>
<feature type="transmembrane region" description="Helical" evidence="7">
    <location>
        <begin position="77"/>
        <end position="102"/>
    </location>
</feature>
<dbReference type="GO" id="GO:0055085">
    <property type="term" value="P:transmembrane transport"/>
    <property type="evidence" value="ECO:0007669"/>
    <property type="project" value="InterPro"/>
</dbReference>
<evidence type="ECO:0000256" key="2">
    <source>
        <dbReference type="ARBA" id="ARBA00022448"/>
    </source>
</evidence>
<keyword evidence="3" id="KW-1003">Cell membrane</keyword>
<evidence type="ECO:0000313" key="10">
    <source>
        <dbReference type="Proteomes" id="UP000027936"/>
    </source>
</evidence>
<dbReference type="PANTHER" id="PTHR43386:SF1">
    <property type="entry name" value="D,D-DIPEPTIDE TRANSPORT SYSTEM PERMEASE PROTEIN DDPC-RELATED"/>
    <property type="match status" value="1"/>
</dbReference>
<dbReference type="Pfam" id="PF12911">
    <property type="entry name" value="OppC_N"/>
    <property type="match status" value="1"/>
</dbReference>
<evidence type="ECO:0000256" key="6">
    <source>
        <dbReference type="ARBA" id="ARBA00023136"/>
    </source>
</evidence>
<evidence type="ECO:0000256" key="3">
    <source>
        <dbReference type="ARBA" id="ARBA00022475"/>
    </source>
</evidence>
<dbReference type="PROSITE" id="PS50928">
    <property type="entry name" value="ABC_TM1"/>
    <property type="match status" value="1"/>
</dbReference>
<dbReference type="InterPro" id="IPR025966">
    <property type="entry name" value="OppC_N"/>
</dbReference>
<dbReference type="Pfam" id="PF00528">
    <property type="entry name" value="BPD_transp_1"/>
    <property type="match status" value="1"/>
</dbReference>
<keyword evidence="2 7" id="KW-0813">Transport</keyword>
<dbReference type="OrthoDB" id="9797472at2"/>
<dbReference type="PATRIC" id="fig|1348973.3.peg.3414"/>
<feature type="transmembrane region" description="Helical" evidence="7">
    <location>
        <begin position="239"/>
        <end position="262"/>
    </location>
</feature>
<dbReference type="SUPFAM" id="SSF161098">
    <property type="entry name" value="MetI-like"/>
    <property type="match status" value="1"/>
</dbReference>
<comment type="similarity">
    <text evidence="7">Belongs to the binding-protein-dependent transport system permease family.</text>
</comment>
<protein>
    <submittedName>
        <fullName evidence="9">ABC-type dipeptide/oligopeptide/nickel transport system, permease component</fullName>
    </submittedName>
</protein>
<evidence type="ECO:0000313" key="9">
    <source>
        <dbReference type="EMBL" id="KEF37290.1"/>
    </source>
</evidence>
<feature type="transmembrane region" description="Helical" evidence="7">
    <location>
        <begin position="12"/>
        <end position="34"/>
    </location>
</feature>
<accession>A0A072NVM3</accession>
<keyword evidence="4 7" id="KW-0812">Transmembrane</keyword>
<dbReference type="NCBIfam" id="NF045473">
    <property type="entry name" value="Opp1C"/>
    <property type="match status" value="1"/>
</dbReference>
<dbReference type="RefSeq" id="WP_035197074.1">
    <property type="nucleotide sequence ID" value="NZ_JJRY01000016.1"/>
</dbReference>
<dbReference type="Proteomes" id="UP000027936">
    <property type="component" value="Unassembled WGS sequence"/>
</dbReference>
<feature type="domain" description="ABC transmembrane type-1" evidence="8">
    <location>
        <begin position="73"/>
        <end position="262"/>
    </location>
</feature>
<evidence type="ECO:0000256" key="1">
    <source>
        <dbReference type="ARBA" id="ARBA00004651"/>
    </source>
</evidence>
<dbReference type="InterPro" id="IPR053474">
    <property type="entry name" value="Staphylopine_ABC_permease"/>
</dbReference>
<keyword evidence="5 7" id="KW-1133">Transmembrane helix</keyword>
<dbReference type="PANTHER" id="PTHR43386">
    <property type="entry name" value="OLIGOPEPTIDE TRANSPORT SYSTEM PERMEASE PROTEIN APPC"/>
    <property type="match status" value="1"/>
</dbReference>
<evidence type="ECO:0000256" key="7">
    <source>
        <dbReference type="RuleBase" id="RU363032"/>
    </source>
</evidence>
<organism evidence="9 10">
    <name type="scientific">Schinkia azotoformans MEV2011</name>
    <dbReference type="NCBI Taxonomy" id="1348973"/>
    <lineage>
        <taxon>Bacteria</taxon>
        <taxon>Bacillati</taxon>
        <taxon>Bacillota</taxon>
        <taxon>Bacilli</taxon>
        <taxon>Bacillales</taxon>
        <taxon>Bacillaceae</taxon>
        <taxon>Calidifontibacillus/Schinkia group</taxon>
        <taxon>Schinkia</taxon>
    </lineage>
</organism>
<comment type="subcellular location">
    <subcellularLocation>
        <location evidence="1 7">Cell membrane</location>
        <topology evidence="1 7">Multi-pass membrane protein</topology>
    </subcellularLocation>
</comment>
<sequence length="278" mass="30064">MRLIERLKKDRLAAICAGILLVIIIVGIFAPFIAPNSPIDVNVKEKLAGVSWKYPLGTDHLGRCILSRLIYGIRTTVVLSIAAMMTTILIGTLLGLLAGYFRGKVDEIIMRICDVFLSIPSEIMILAIVGILGTGLVNIVSAAIIAKLAWYTRMIRTIVIKYSDKGYIHFAKVNGLSTGHIMKKHILPGAAGEIMVLATLDTGSVILTISALSFLGLGVQAPTPEWGMMLNEAKNMMTVAPLQMLFPGLAIVLVVAAFNFLGDSIQTSHHIKGDNRSR</sequence>
<gene>
    <name evidence="9" type="ORF">M670_03537</name>
</gene>
<feature type="transmembrane region" description="Helical" evidence="7">
    <location>
        <begin position="123"/>
        <end position="146"/>
    </location>
</feature>
<dbReference type="InterPro" id="IPR035906">
    <property type="entry name" value="MetI-like_sf"/>
</dbReference>
<proteinExistence type="inferred from homology"/>
<dbReference type="AlphaFoldDB" id="A0A072NVM3"/>
<keyword evidence="6 7" id="KW-0472">Membrane</keyword>
<comment type="caution">
    <text evidence="9">The sequence shown here is derived from an EMBL/GenBank/DDBJ whole genome shotgun (WGS) entry which is preliminary data.</text>
</comment>
<name>A0A072NVM3_SCHAZ</name>
<feature type="transmembrane region" description="Helical" evidence="7">
    <location>
        <begin position="194"/>
        <end position="219"/>
    </location>
</feature>
<dbReference type="GO" id="GO:0005886">
    <property type="term" value="C:plasma membrane"/>
    <property type="evidence" value="ECO:0007669"/>
    <property type="project" value="UniProtKB-SubCell"/>
</dbReference>
<dbReference type="InterPro" id="IPR000515">
    <property type="entry name" value="MetI-like"/>
</dbReference>
<dbReference type="InterPro" id="IPR050366">
    <property type="entry name" value="BP-dependent_transpt_permease"/>
</dbReference>
<dbReference type="Gene3D" id="1.10.3720.10">
    <property type="entry name" value="MetI-like"/>
    <property type="match status" value="1"/>
</dbReference>